<name>U6G2T5_9EIME</name>
<dbReference type="AlphaFoldDB" id="U6G2T5"/>
<evidence type="ECO:0000256" key="1">
    <source>
        <dbReference type="SAM" id="MobiDB-lite"/>
    </source>
</evidence>
<gene>
    <name evidence="2" type="ORF">EPH_0000540</name>
</gene>
<evidence type="ECO:0000313" key="2">
    <source>
        <dbReference type="EMBL" id="CDI73797.1"/>
    </source>
</evidence>
<dbReference type="Proteomes" id="UP000018201">
    <property type="component" value="Unassembled WGS sequence"/>
</dbReference>
<dbReference type="OrthoDB" id="346378at2759"/>
<evidence type="ECO:0000313" key="3">
    <source>
        <dbReference type="Proteomes" id="UP000018201"/>
    </source>
</evidence>
<feature type="compositionally biased region" description="Basic and acidic residues" evidence="1">
    <location>
        <begin position="195"/>
        <end position="205"/>
    </location>
</feature>
<protein>
    <submittedName>
        <fullName evidence="2">Uncharacterized protein</fullName>
    </submittedName>
</protein>
<sequence length="486" mass="51109">MHAPHSSACNAYSAGSQGIETCQGSPSGGQEVLSPLGGEAEPVGMAAAAAAPAMITAAAAASAAAAAAEGAEEVDNGECSCDFMEGANSDMSEPWMEDGEAIAADVITSASASWCAHEAAAEAEADALASFFAQLASSHSLTEGATAEDVEGLYDPLDAQESFSECAHNSNLIPEEECPKAGPFGFPAEVTVKAEDAGQQRRQPGDEDYGAGSGSRRMRSAYLGKTVADTIDPELRAYFAASLKRDHFPCILGSLREAILSSPEIFGFYNADGSGEAEAAAGRPLGGQHRGGVGAHLADGLGRRAGADLQQQQRQQQQQPTAVAAAIQVAEEGGKRADDLRLLGECDEVGWLLPPAVSVSGDFCRVNPRVAVRWMVHTQMENMLEGEHLQQPLQQQQPQQQRTIEGSQCSRFERTWAQLACLVPPKALCSKPEAAVNRAREEVHLAAARLAKGLDSEQMHALKYLLQTWYFSGFFTGQLQATASGG</sequence>
<reference evidence="2" key="2">
    <citation type="submission" date="2013-10" db="EMBL/GenBank/DDBJ databases">
        <authorList>
            <person name="Aslett M."/>
        </authorList>
    </citation>
    <scope>NUCLEOTIDE SEQUENCE [LARGE SCALE GENOMIC DNA]</scope>
    <source>
        <strain evidence="2">Houghton</strain>
    </source>
</reference>
<keyword evidence="3" id="KW-1185">Reference proteome</keyword>
<accession>U6G2T5</accession>
<dbReference type="VEuPathDB" id="ToxoDB:EPH_0000540"/>
<proteinExistence type="predicted"/>
<reference evidence="2" key="1">
    <citation type="submission" date="2013-10" db="EMBL/GenBank/DDBJ databases">
        <title>Genomic analysis of the causative agents of coccidiosis in chickens.</title>
        <authorList>
            <person name="Reid A.J."/>
            <person name="Blake D."/>
            <person name="Billington K."/>
            <person name="Browne H."/>
            <person name="Dunn M."/>
            <person name="Hung S."/>
            <person name="Kawahara F."/>
            <person name="Miranda-Saavedra D."/>
            <person name="Mourier T."/>
            <person name="Nagra H."/>
            <person name="Otto T.D."/>
            <person name="Rawlings N."/>
            <person name="Sanchez A."/>
            <person name="Sanders M."/>
            <person name="Subramaniam C."/>
            <person name="Tay Y."/>
            <person name="Dear P."/>
            <person name="Doerig C."/>
            <person name="Gruber A."/>
            <person name="Parkinson J."/>
            <person name="Shirley M."/>
            <person name="Wan K.L."/>
            <person name="Berriman M."/>
            <person name="Tomley F."/>
            <person name="Pain A."/>
        </authorList>
    </citation>
    <scope>NUCLEOTIDE SEQUENCE [LARGE SCALE GENOMIC DNA]</scope>
    <source>
        <strain evidence="2">Houghton</strain>
    </source>
</reference>
<feature type="region of interest" description="Disordered" evidence="1">
    <location>
        <begin position="195"/>
        <end position="216"/>
    </location>
</feature>
<dbReference type="EMBL" id="HG688913">
    <property type="protein sequence ID" value="CDI73797.1"/>
    <property type="molecule type" value="Genomic_DNA"/>
</dbReference>
<organism evidence="2 3">
    <name type="scientific">Eimeria praecox</name>
    <dbReference type="NCBI Taxonomy" id="51316"/>
    <lineage>
        <taxon>Eukaryota</taxon>
        <taxon>Sar</taxon>
        <taxon>Alveolata</taxon>
        <taxon>Apicomplexa</taxon>
        <taxon>Conoidasida</taxon>
        <taxon>Coccidia</taxon>
        <taxon>Eucoccidiorida</taxon>
        <taxon>Eimeriorina</taxon>
        <taxon>Eimeriidae</taxon>
        <taxon>Eimeria</taxon>
    </lineage>
</organism>